<dbReference type="PANTHER" id="PTHR35810">
    <property type="entry name" value="CYTOPLASMIC PROTEIN-RELATED"/>
    <property type="match status" value="1"/>
</dbReference>
<organism evidence="2 3">
    <name type="scientific">Candidatus Roizmanbacteria bacterium GW2011_GWA2_32_13</name>
    <dbReference type="NCBI Taxonomy" id="1618475"/>
    <lineage>
        <taxon>Bacteria</taxon>
        <taxon>Candidatus Roizmaniibacteriota</taxon>
    </lineage>
</organism>
<name>A0A0F9Z0G1_9BACT</name>
<dbReference type="AlphaFoldDB" id="A0A0F9Z0G1"/>
<dbReference type="InterPro" id="IPR053737">
    <property type="entry name" value="Type_II_TA_Toxin"/>
</dbReference>
<evidence type="ECO:0000313" key="3">
    <source>
        <dbReference type="Proteomes" id="UP000034349"/>
    </source>
</evidence>
<gene>
    <name evidence="2" type="ORF">UR23_C0005G0013</name>
</gene>
<dbReference type="Gene3D" id="1.20.120.1870">
    <property type="entry name" value="Fic/DOC protein, Fido domain"/>
    <property type="match status" value="1"/>
</dbReference>
<dbReference type="Pfam" id="PF13310">
    <property type="entry name" value="Virulence_RhuM"/>
    <property type="match status" value="1"/>
</dbReference>
<reference evidence="2 3" key="1">
    <citation type="journal article" date="2015" name="Nature">
        <title>rRNA introns, odd ribosomes, and small enigmatic genomes across a large radiation of phyla.</title>
        <authorList>
            <person name="Brown C.T."/>
            <person name="Hug L.A."/>
            <person name="Thomas B.C."/>
            <person name="Sharon I."/>
            <person name="Castelle C.J."/>
            <person name="Singh A."/>
            <person name="Wilkins M.J."/>
            <person name="Williams K.H."/>
            <person name="Banfield J.F."/>
        </authorList>
    </citation>
    <scope>NUCLEOTIDE SEQUENCE [LARGE SCALE GENOMIC DNA]</scope>
</reference>
<dbReference type="InterPro" id="IPR006440">
    <property type="entry name" value="Doc"/>
</dbReference>
<dbReference type="InterPro" id="IPR003812">
    <property type="entry name" value="Fido"/>
</dbReference>
<comment type="caution">
    <text evidence="2">The sequence shown here is derived from an EMBL/GenBank/DDBJ whole genome shotgun (WGS) entry which is preliminary data.</text>
</comment>
<dbReference type="Proteomes" id="UP000034349">
    <property type="component" value="Unassembled WGS sequence"/>
</dbReference>
<dbReference type="NCBIfam" id="TIGR01550">
    <property type="entry name" value="DOC_P1"/>
    <property type="match status" value="1"/>
</dbReference>
<accession>A0A0F9Z0G1</accession>
<feature type="domain" description="Fido" evidence="1">
    <location>
        <begin position="204"/>
        <end position="336"/>
    </location>
</feature>
<dbReference type="Pfam" id="PF02661">
    <property type="entry name" value="Fic"/>
    <property type="match status" value="1"/>
</dbReference>
<dbReference type="EMBL" id="LBOK01000005">
    <property type="protein sequence ID" value="KKP37233.1"/>
    <property type="molecule type" value="Genomic_DNA"/>
</dbReference>
<evidence type="ECO:0000313" key="2">
    <source>
        <dbReference type="EMBL" id="KKP37233.1"/>
    </source>
</evidence>
<dbReference type="PANTHER" id="PTHR35810:SF1">
    <property type="entry name" value="CYTOPLASMIC PROTEIN"/>
    <property type="match status" value="1"/>
</dbReference>
<dbReference type="InterPro" id="IPR011204">
    <property type="entry name" value="Virulence_RhuM-like"/>
</dbReference>
<proteinExistence type="predicted"/>
<evidence type="ECO:0000259" key="1">
    <source>
        <dbReference type="PROSITE" id="PS51459"/>
    </source>
</evidence>
<protein>
    <submittedName>
        <fullName evidence="2">Putative Death-on-curing family protein</fullName>
    </submittedName>
</protein>
<dbReference type="GO" id="GO:0016301">
    <property type="term" value="F:kinase activity"/>
    <property type="evidence" value="ECO:0007669"/>
    <property type="project" value="InterPro"/>
</dbReference>
<dbReference type="PROSITE" id="PS51459">
    <property type="entry name" value="FIDO"/>
    <property type="match status" value="1"/>
</dbReference>
<dbReference type="PATRIC" id="fig|1618475.3.peg.84"/>
<sequence length="336" mass="38751">MLKELEQNNENENKGAINIYTSKDGKTSLKVKLEKETVWLSQEQIAKLFSVDRTVITKHIKNVFNDGEVDEKSNVQKVHFAHSDRPIKFYNLDIILSVGYRVNTSRGIHFRRWVSEVLKNYLVKGFSVNKKRLQEKGLEEFEQAVALIKKTIETKKLSTSETKGLLKIITDYSNSWFLFYKYDKGKLDIPVKKSESKYKITPEDSVKAIEVLKDDLIRKGEASNLFGVEREKNSISGIIGNVYQNFKGKDFYQSIEEKAAHLLYFIIKDHVLIDGNKRVGSFLFIVFLAKNNFLLKKNGERKINDNMLVALALLIAKSDTKQKDLMIKLIINFLTN</sequence>